<proteinExistence type="predicted"/>
<dbReference type="PANTHER" id="PTHR15860:SF1">
    <property type="entry name" value="E3 UBIQUITIN-PROTEIN LIGASE RNFT1"/>
    <property type="match status" value="1"/>
</dbReference>
<protein>
    <recommendedName>
        <fullName evidence="14">E3 ubiquitin-protein ligase RNFT1</fullName>
        <ecNumber evidence="4">2.3.2.27</ecNumber>
    </recommendedName>
    <alternativeName>
        <fullName evidence="15">RING finger and transmembrane domain-containing protein 1</fullName>
    </alternativeName>
</protein>
<dbReference type="Gene3D" id="3.30.40.10">
    <property type="entry name" value="Zinc/RING finger domain, C3HC4 (zinc finger)"/>
    <property type="match status" value="1"/>
</dbReference>
<keyword evidence="12 17" id="KW-0472">Membrane</keyword>
<evidence type="ECO:0000256" key="17">
    <source>
        <dbReference type="SAM" id="Phobius"/>
    </source>
</evidence>
<keyword evidence="6 17" id="KW-0812">Transmembrane</keyword>
<dbReference type="PROSITE" id="PS50089">
    <property type="entry name" value="ZF_RING_2"/>
    <property type="match status" value="1"/>
</dbReference>
<keyword evidence="7" id="KW-0479">Metal-binding</keyword>
<keyword evidence="9" id="KW-0833">Ubl conjugation pathway</keyword>
<evidence type="ECO:0000256" key="7">
    <source>
        <dbReference type="ARBA" id="ARBA00022723"/>
    </source>
</evidence>
<evidence type="ECO:0000256" key="9">
    <source>
        <dbReference type="ARBA" id="ARBA00022786"/>
    </source>
</evidence>
<evidence type="ECO:0000259" key="18">
    <source>
        <dbReference type="PROSITE" id="PS50089"/>
    </source>
</evidence>
<organism evidence="19">
    <name type="scientific">Tetraodon nigroviridis</name>
    <name type="common">Spotted green pufferfish</name>
    <name type="synonym">Chelonodon nigroviridis</name>
    <dbReference type="NCBI Taxonomy" id="99883"/>
    <lineage>
        <taxon>Eukaryota</taxon>
        <taxon>Metazoa</taxon>
        <taxon>Chordata</taxon>
        <taxon>Craniata</taxon>
        <taxon>Vertebrata</taxon>
        <taxon>Euteleostomi</taxon>
        <taxon>Actinopterygii</taxon>
        <taxon>Neopterygii</taxon>
        <taxon>Teleostei</taxon>
        <taxon>Neoteleostei</taxon>
        <taxon>Acanthomorphata</taxon>
        <taxon>Eupercaria</taxon>
        <taxon>Tetraodontiformes</taxon>
        <taxon>Tetradontoidea</taxon>
        <taxon>Tetraodontidae</taxon>
        <taxon>Tetraodon</taxon>
    </lineage>
</organism>
<feature type="transmembrane region" description="Helical" evidence="17">
    <location>
        <begin position="87"/>
        <end position="116"/>
    </location>
</feature>
<dbReference type="EC" id="2.3.2.27" evidence="4"/>
<evidence type="ECO:0000256" key="6">
    <source>
        <dbReference type="ARBA" id="ARBA00022692"/>
    </source>
</evidence>
<gene>
    <name evidence="19" type="ORF">GSTENG00021905001</name>
</gene>
<evidence type="ECO:0000256" key="4">
    <source>
        <dbReference type="ARBA" id="ARBA00012483"/>
    </source>
</evidence>
<dbReference type="InterPro" id="IPR001841">
    <property type="entry name" value="Znf_RING"/>
</dbReference>
<dbReference type="GO" id="GO:1904294">
    <property type="term" value="P:positive regulation of ERAD pathway"/>
    <property type="evidence" value="ECO:0007669"/>
    <property type="project" value="InterPro"/>
</dbReference>
<dbReference type="InterPro" id="IPR044235">
    <property type="entry name" value="RNFT1/2"/>
</dbReference>
<comment type="subcellular location">
    <subcellularLocation>
        <location evidence="2">Endomembrane system</location>
        <topology evidence="2">Multi-pass membrane protein</topology>
    </subcellularLocation>
</comment>
<feature type="transmembrane region" description="Helical" evidence="17">
    <location>
        <begin position="49"/>
        <end position="67"/>
    </location>
</feature>
<dbReference type="OrthoDB" id="9049620at2759"/>
<evidence type="ECO:0000256" key="12">
    <source>
        <dbReference type="ARBA" id="ARBA00023136"/>
    </source>
</evidence>
<dbReference type="KEGG" id="tng:GSTEN00021905G001"/>
<accession>Q4S9F3</accession>
<dbReference type="GO" id="GO:0008270">
    <property type="term" value="F:zinc ion binding"/>
    <property type="evidence" value="ECO:0007669"/>
    <property type="project" value="UniProtKB-KW"/>
</dbReference>
<dbReference type="SUPFAM" id="SSF57850">
    <property type="entry name" value="RING/U-box"/>
    <property type="match status" value="1"/>
</dbReference>
<dbReference type="GO" id="GO:0061630">
    <property type="term" value="F:ubiquitin protein ligase activity"/>
    <property type="evidence" value="ECO:0007669"/>
    <property type="project" value="UniProtKB-EC"/>
</dbReference>
<dbReference type="GO" id="GO:0005783">
    <property type="term" value="C:endoplasmic reticulum"/>
    <property type="evidence" value="ECO:0007669"/>
    <property type="project" value="TreeGrafter"/>
</dbReference>
<feature type="transmembrane region" description="Helical" evidence="17">
    <location>
        <begin position="165"/>
        <end position="184"/>
    </location>
</feature>
<keyword evidence="11 17" id="KW-1133">Transmembrane helix</keyword>
<evidence type="ECO:0000256" key="1">
    <source>
        <dbReference type="ARBA" id="ARBA00000900"/>
    </source>
</evidence>
<dbReference type="InterPro" id="IPR013083">
    <property type="entry name" value="Znf_RING/FYVE/PHD"/>
</dbReference>
<feature type="non-terminal residue" evidence="19">
    <location>
        <position position="1"/>
    </location>
</feature>
<feature type="domain" description="RING-type" evidence="18">
    <location>
        <begin position="234"/>
        <end position="295"/>
    </location>
</feature>
<evidence type="ECO:0000256" key="14">
    <source>
        <dbReference type="ARBA" id="ARBA00039413"/>
    </source>
</evidence>
<evidence type="ECO:0000256" key="16">
    <source>
        <dbReference type="PROSITE-ProRule" id="PRU00175"/>
    </source>
</evidence>
<keyword evidence="10" id="KW-0862">Zinc</keyword>
<name>Q4S9F3_TETNG</name>
<evidence type="ECO:0000256" key="8">
    <source>
        <dbReference type="ARBA" id="ARBA00022771"/>
    </source>
</evidence>
<comment type="catalytic activity">
    <reaction evidence="1">
        <text>S-ubiquitinyl-[E2 ubiquitin-conjugating enzyme]-L-cysteine + [acceptor protein]-L-lysine = [E2 ubiquitin-conjugating enzyme]-L-cysteine + N(6)-ubiquitinyl-[acceptor protein]-L-lysine.</text>
        <dbReference type="EC" id="2.3.2.27"/>
    </reaction>
</comment>
<dbReference type="EMBL" id="CAAE01014697">
    <property type="protein sequence ID" value="CAG02729.1"/>
    <property type="molecule type" value="Genomic_DNA"/>
</dbReference>
<comment type="caution">
    <text evidence="19">The sequence shown here is derived from an EMBL/GenBank/DDBJ whole genome shotgun (WGS) entry which is preliminary data.</text>
</comment>
<evidence type="ECO:0000256" key="13">
    <source>
        <dbReference type="ARBA" id="ARBA00037172"/>
    </source>
</evidence>
<evidence type="ECO:0000256" key="5">
    <source>
        <dbReference type="ARBA" id="ARBA00022679"/>
    </source>
</evidence>
<comment type="function">
    <text evidence="13">E3 ubiquitin-protein ligase that acts in the endoplasmic reticulum (ER)-associated degradation (ERAD) pathway, which targets misfolded proteins that accumulate in the endoplasmic reticulum (ER) for ubiquitination and subsequent proteasome-mediated degradation. Protects cells from ER stress-induced apoptosis.</text>
</comment>
<evidence type="ECO:0000256" key="11">
    <source>
        <dbReference type="ARBA" id="ARBA00022989"/>
    </source>
</evidence>
<keyword evidence="5" id="KW-0808">Transferase</keyword>
<comment type="pathway">
    <text evidence="3">Protein modification; protein ubiquitination.</text>
</comment>
<dbReference type="AlphaFoldDB" id="Q4S9F3"/>
<sequence length="317" mass="36357">LHVNKSVQTQVFLQVSERRVCLSATSPTSPHPAPSRFFLPQDRRSRLRCVWLLLFLSASSLLLYYTFRSETLHNCLVFLGPTVEPLGFWEVLWAVGITNIVIKFLFMGIKCLILLLPFSLVTYRVQGRCLMLTEELGQVHQAMAPVPVWFRYLVTYQEVDGTPGLTLGILLALLYLILKVRLLMRSQRRWGKKMRVSLGILRSVDLAVENRGDLPKRRGTAATRSQCGDAGDVCPICQGEFREPRALLCQVKTPQTRRLRLHRSQLTCFSIAQHIFCDECIALWFNREKSCPLCRTVITEKVYKWRDGATSSHLQIY</sequence>
<dbReference type="PANTHER" id="PTHR15860">
    <property type="entry name" value="UNCHARACTERIZED RING FINGER-CONTAINING PROTEIN"/>
    <property type="match status" value="1"/>
</dbReference>
<feature type="non-terminal residue" evidence="19">
    <location>
        <position position="317"/>
    </location>
</feature>
<evidence type="ECO:0000256" key="3">
    <source>
        <dbReference type="ARBA" id="ARBA00004906"/>
    </source>
</evidence>
<evidence type="ECO:0000256" key="2">
    <source>
        <dbReference type="ARBA" id="ARBA00004127"/>
    </source>
</evidence>
<evidence type="ECO:0000256" key="15">
    <source>
        <dbReference type="ARBA" id="ARBA00042946"/>
    </source>
</evidence>
<keyword evidence="8 16" id="KW-0863">Zinc-finger</keyword>
<reference evidence="19" key="1">
    <citation type="journal article" date="2004" name="Nature">
        <title>Genome duplication in the teleost fish Tetraodon nigroviridis reveals the early vertebrate proto-karyotype.</title>
        <authorList>
            <person name="Jaillon O."/>
            <person name="Aury J.-M."/>
            <person name="Brunet F."/>
            <person name="Petit J.-L."/>
            <person name="Stange-Thomann N."/>
            <person name="Mauceli E."/>
            <person name="Bouneau L."/>
            <person name="Fischer C."/>
            <person name="Ozouf-Costaz C."/>
            <person name="Bernot A."/>
            <person name="Nicaud S."/>
            <person name="Jaffe D."/>
            <person name="Fisher S."/>
            <person name="Lutfalla G."/>
            <person name="Dossat C."/>
            <person name="Segurens B."/>
            <person name="Dasilva C."/>
            <person name="Salanoubat M."/>
            <person name="Levy M."/>
            <person name="Boudet N."/>
            <person name="Castellano S."/>
            <person name="Anthouard V."/>
            <person name="Jubin C."/>
            <person name="Castelli V."/>
            <person name="Katinka M."/>
            <person name="Vacherie B."/>
            <person name="Biemont C."/>
            <person name="Skalli Z."/>
            <person name="Cattolico L."/>
            <person name="Poulain J."/>
            <person name="De Berardinis V."/>
            <person name="Cruaud C."/>
            <person name="Duprat S."/>
            <person name="Brottier P."/>
            <person name="Coutanceau J.-P."/>
            <person name="Gouzy J."/>
            <person name="Parra G."/>
            <person name="Lardier G."/>
            <person name="Chapple C."/>
            <person name="McKernan K.J."/>
            <person name="McEwan P."/>
            <person name="Bosak S."/>
            <person name="Kellis M."/>
            <person name="Volff J.-N."/>
            <person name="Guigo R."/>
            <person name="Zody M.C."/>
            <person name="Mesirov J."/>
            <person name="Lindblad-Toh K."/>
            <person name="Birren B."/>
            <person name="Nusbaum C."/>
            <person name="Kahn D."/>
            <person name="Robinson-Rechavi M."/>
            <person name="Laudet V."/>
            <person name="Schachter V."/>
            <person name="Quetier F."/>
            <person name="Saurin W."/>
            <person name="Scarpelli C."/>
            <person name="Wincker P."/>
            <person name="Lander E.S."/>
            <person name="Weissenbach J."/>
            <person name="Roest Crollius H."/>
        </authorList>
    </citation>
    <scope>NUCLEOTIDE SEQUENCE [LARGE SCALE GENOMIC DNA]</scope>
</reference>
<evidence type="ECO:0000256" key="10">
    <source>
        <dbReference type="ARBA" id="ARBA00022833"/>
    </source>
</evidence>
<reference evidence="19" key="2">
    <citation type="submission" date="2004-02" db="EMBL/GenBank/DDBJ databases">
        <authorList>
            <consortium name="Genoscope"/>
            <consortium name="Whitehead Institute Centre for Genome Research"/>
        </authorList>
    </citation>
    <scope>NUCLEOTIDE SEQUENCE</scope>
</reference>
<evidence type="ECO:0000313" key="19">
    <source>
        <dbReference type="EMBL" id="CAG02729.1"/>
    </source>
</evidence>